<protein>
    <recommendedName>
        <fullName evidence="4">Glycerol-3-phosphate acyltransferase</fullName>
        <ecNumber evidence="3">2.3.1.15</ecNumber>
    </recommendedName>
</protein>
<dbReference type="EC" id="2.3.1.15" evidence="3"/>
<dbReference type="GO" id="GO:0012505">
    <property type="term" value="C:endomembrane system"/>
    <property type="evidence" value="ECO:0007669"/>
    <property type="project" value="UniProtKB-SubCell"/>
</dbReference>
<dbReference type="Proteomes" id="UP000027284">
    <property type="component" value="Unassembled WGS sequence"/>
</dbReference>
<evidence type="ECO:0000256" key="3">
    <source>
        <dbReference type="ARBA" id="ARBA00013113"/>
    </source>
</evidence>
<gene>
    <name evidence="8" type="ORF">EG19_04215</name>
</gene>
<dbReference type="SMART" id="SM00563">
    <property type="entry name" value="PlsC"/>
    <property type="match status" value="1"/>
</dbReference>
<dbReference type="GO" id="GO:0006629">
    <property type="term" value="P:lipid metabolic process"/>
    <property type="evidence" value="ECO:0007669"/>
    <property type="project" value="InterPro"/>
</dbReference>
<dbReference type="OrthoDB" id="9803035at2"/>
<comment type="caution">
    <text evidence="8">The sequence shown here is derived from an EMBL/GenBank/DDBJ whole genome shotgun (WGS) entry which is preliminary data.</text>
</comment>
<dbReference type="PANTHER" id="PTHR12563:SF17">
    <property type="entry name" value="DIHYDROXYACETONE PHOSPHATE ACYLTRANSFERASE"/>
    <property type="match status" value="1"/>
</dbReference>
<feature type="domain" description="Phospholipid/glycerol acyltransferase" evidence="7">
    <location>
        <begin position="150"/>
        <end position="274"/>
    </location>
</feature>
<comment type="subcellular location">
    <subcellularLocation>
        <location evidence="1">Endomembrane system</location>
        <topology evidence="1">Peripheral membrane protein</topology>
    </subcellularLocation>
</comment>
<dbReference type="RefSeq" id="WP_038046403.1">
    <property type="nucleotide sequence ID" value="NZ_JMFG01000002.1"/>
</dbReference>
<evidence type="ECO:0000313" key="8">
    <source>
        <dbReference type="EMBL" id="KDA55009.1"/>
    </source>
</evidence>
<dbReference type="Pfam" id="PF19277">
    <property type="entry name" value="GPAT_C"/>
    <property type="match status" value="1"/>
</dbReference>
<name>A0A062XZZ8_9BACT</name>
<accession>A0A062XZZ8</accession>
<dbReference type="InterPro" id="IPR022284">
    <property type="entry name" value="GPAT/DHAPAT"/>
</dbReference>
<dbReference type="PANTHER" id="PTHR12563">
    <property type="entry name" value="GLYCEROL-3-PHOSPHATE ACYLTRANSFERASE"/>
    <property type="match status" value="1"/>
</dbReference>
<reference evidence="8 9" key="1">
    <citation type="submission" date="2014-04" db="EMBL/GenBank/DDBJ databases">
        <title>The Genome Sequence of Thermoanaerobaculum aquaticum MP-01, The First Cultivated Group 23 Acidobacterium.</title>
        <authorList>
            <person name="Stamps B.W."/>
            <person name="Losey N.A."/>
            <person name="Lawson P.A."/>
            <person name="Stevenson B.S."/>
        </authorList>
    </citation>
    <scope>NUCLEOTIDE SEQUENCE [LARGE SCALE GENOMIC DNA]</scope>
    <source>
        <strain evidence="8 9">MP-01</strain>
    </source>
</reference>
<keyword evidence="6" id="KW-1133">Transmembrane helix</keyword>
<evidence type="ECO:0000256" key="5">
    <source>
        <dbReference type="ARBA" id="ARBA00048427"/>
    </source>
</evidence>
<organism evidence="8 9">
    <name type="scientific">Thermoanaerobaculum aquaticum</name>
    <dbReference type="NCBI Taxonomy" id="1312852"/>
    <lineage>
        <taxon>Bacteria</taxon>
        <taxon>Pseudomonadati</taxon>
        <taxon>Acidobacteriota</taxon>
        <taxon>Thermoanaerobaculia</taxon>
        <taxon>Thermoanaerobaculales</taxon>
        <taxon>Thermoanaerobaculaceae</taxon>
        <taxon>Thermoanaerobaculum</taxon>
    </lineage>
</organism>
<dbReference type="AlphaFoldDB" id="A0A062XZZ8"/>
<evidence type="ECO:0000256" key="1">
    <source>
        <dbReference type="ARBA" id="ARBA00004184"/>
    </source>
</evidence>
<dbReference type="STRING" id="1312852.EG19_04215"/>
<keyword evidence="6" id="KW-0812">Transmembrane</keyword>
<dbReference type="InterPro" id="IPR002123">
    <property type="entry name" value="Plipid/glycerol_acylTrfase"/>
</dbReference>
<evidence type="ECO:0000313" key="9">
    <source>
        <dbReference type="Proteomes" id="UP000027284"/>
    </source>
</evidence>
<dbReference type="Pfam" id="PF01553">
    <property type="entry name" value="Acyltransferase"/>
    <property type="match status" value="1"/>
</dbReference>
<dbReference type="GO" id="GO:0004366">
    <property type="term" value="F:glycerol-3-phosphate O-acyltransferase activity"/>
    <property type="evidence" value="ECO:0007669"/>
    <property type="project" value="UniProtKB-EC"/>
</dbReference>
<evidence type="ECO:0000256" key="4">
    <source>
        <dbReference type="ARBA" id="ARBA00013432"/>
    </source>
</evidence>
<evidence type="ECO:0000259" key="7">
    <source>
        <dbReference type="SMART" id="SM00563"/>
    </source>
</evidence>
<evidence type="ECO:0000256" key="6">
    <source>
        <dbReference type="SAM" id="Phobius"/>
    </source>
</evidence>
<dbReference type="EMBL" id="JMFG01000002">
    <property type="protein sequence ID" value="KDA55009.1"/>
    <property type="molecule type" value="Genomic_DNA"/>
</dbReference>
<proteinExistence type="predicted"/>
<evidence type="ECO:0000256" key="2">
    <source>
        <dbReference type="ARBA" id="ARBA00004765"/>
    </source>
</evidence>
<keyword evidence="9" id="KW-1185">Reference proteome</keyword>
<comment type="pathway">
    <text evidence="2">Phospholipid metabolism; CDP-diacylglycerol biosynthesis; CDP-diacylglycerol from sn-glycerol 3-phosphate: step 1/3.</text>
</comment>
<dbReference type="SUPFAM" id="SSF69593">
    <property type="entry name" value="Glycerol-3-phosphate (1)-acyltransferase"/>
    <property type="match status" value="1"/>
</dbReference>
<sequence length="459" mass="51916">MTPVSVPLWLFVLMLFLASLAVLERLILPGVRVVLRKRFRAVVERINEKLALKLKPFKLAKKKALEQLLVHDPEVLRLAEKYRKERNLSWREVEDLLAVYAREIVPTFSVYLYYRLGHAVTKRLVRGLYKVRVGFLDRQALARIDPEDSVVFLMNHRSNLDYLLVAYLVSRHAAVSYAVGEWAKVWPLDTLIRRLGGYFVRRDTSDPLYRKVLERFVQLATDAGLTQGVFPEGKLTRDGALQPPKLGLLSYLLKGFNPQGERDLVFVPVGINYDRVLEDRTHALGLPVSVAGARQMAAWGLRWLWNGVRGKGHRLGYAAVNFGRPISTRELLSGVGDVRSLSQEAFRELVSRVGERLWQAVAATVPATPIPVFCGALLGEPSQQGVSVSGLYQTLDAQVHRFRELGVLVPELETGELFHFARRVVLARGWVREEEGRLIPVPEALPLLRFYANSLAHHG</sequence>
<comment type="catalytic activity">
    <reaction evidence="5">
        <text>sn-glycerol 3-phosphate + an acyl-CoA = a 1-acyl-sn-glycero-3-phosphate + CoA</text>
        <dbReference type="Rhea" id="RHEA:15325"/>
        <dbReference type="ChEBI" id="CHEBI:57287"/>
        <dbReference type="ChEBI" id="CHEBI:57597"/>
        <dbReference type="ChEBI" id="CHEBI:57970"/>
        <dbReference type="ChEBI" id="CHEBI:58342"/>
        <dbReference type="EC" id="2.3.1.15"/>
    </reaction>
</comment>
<keyword evidence="6" id="KW-0472">Membrane</keyword>
<dbReference type="InterPro" id="IPR045520">
    <property type="entry name" value="GPAT/DHAPAT_C"/>
</dbReference>
<feature type="transmembrane region" description="Helical" evidence="6">
    <location>
        <begin position="6"/>
        <end position="28"/>
    </location>
</feature>